<dbReference type="EMBL" id="GEVI01009770">
    <property type="protein sequence ID" value="JAU22550.1"/>
    <property type="molecule type" value="Transcribed_RNA"/>
</dbReference>
<name>A0A1J3DUC5_NOCCA</name>
<protein>
    <submittedName>
        <fullName evidence="1">Uncharacterized protein</fullName>
    </submittedName>
</protein>
<dbReference type="PANTHER" id="PTHR33702:SF5">
    <property type="entry name" value="OS01G0308600 PROTEIN"/>
    <property type="match status" value="1"/>
</dbReference>
<dbReference type="AlphaFoldDB" id="A0A1J3DUC5"/>
<evidence type="ECO:0000313" key="1">
    <source>
        <dbReference type="EMBL" id="JAU22550.1"/>
    </source>
</evidence>
<dbReference type="PANTHER" id="PTHR33702">
    <property type="entry name" value="BNAA09G40010D PROTEIN"/>
    <property type="match status" value="1"/>
</dbReference>
<gene>
    <name evidence="1" type="ORF">GA_TR21776_c0_g1_i1_g.71720</name>
</gene>
<reference evidence="1" key="1">
    <citation type="submission" date="2016-07" db="EMBL/GenBank/DDBJ databases">
        <title>De novo transcriptome assembly of four accessions of the metal hyperaccumulator plant Noccaea caerulescens.</title>
        <authorList>
            <person name="Blande D."/>
            <person name="Halimaa P."/>
            <person name="Tervahauta A.I."/>
            <person name="Aarts M.G."/>
            <person name="Karenlampi S.O."/>
        </authorList>
    </citation>
    <scope>NUCLEOTIDE SEQUENCE</scope>
</reference>
<organism evidence="1">
    <name type="scientific">Noccaea caerulescens</name>
    <name type="common">Alpine penny-cress</name>
    <name type="synonym">Thlaspi caerulescens</name>
    <dbReference type="NCBI Taxonomy" id="107243"/>
    <lineage>
        <taxon>Eukaryota</taxon>
        <taxon>Viridiplantae</taxon>
        <taxon>Streptophyta</taxon>
        <taxon>Embryophyta</taxon>
        <taxon>Tracheophyta</taxon>
        <taxon>Spermatophyta</taxon>
        <taxon>Magnoliopsida</taxon>
        <taxon>eudicotyledons</taxon>
        <taxon>Gunneridae</taxon>
        <taxon>Pentapetalae</taxon>
        <taxon>rosids</taxon>
        <taxon>malvids</taxon>
        <taxon>Brassicales</taxon>
        <taxon>Brassicaceae</taxon>
        <taxon>Coluteocarpeae</taxon>
        <taxon>Noccaea</taxon>
    </lineage>
</organism>
<sequence length="212" mass="24743">MYLAPNAFLFLFINYYKPQPMHFSFSLLNSSFVSSLQDHNKYTTQILKYTYQKERDRERMMEITPKRYWRRWRGYEKLDGSSAASETNQGRRKGKRVKMDPTRKKRFWRIKIVPKLRILRKASPKKLLVWLRDSYVKMMMRLANSRVVGSSGYGGSGFGSGQMKEYDERVLVEIYKSILMAQAQGNLVHCDTANKVQKSSEPATVSVSAAVR</sequence>
<proteinExistence type="predicted"/>
<accession>A0A1J3DUC5</accession>